<dbReference type="GO" id="GO:0005886">
    <property type="term" value="C:plasma membrane"/>
    <property type="evidence" value="ECO:0007669"/>
    <property type="project" value="UniProtKB-SubCell"/>
</dbReference>
<organism evidence="7">
    <name type="scientific">marine metagenome</name>
    <dbReference type="NCBI Taxonomy" id="408172"/>
    <lineage>
        <taxon>unclassified sequences</taxon>
        <taxon>metagenomes</taxon>
        <taxon>ecological metagenomes</taxon>
    </lineage>
</organism>
<evidence type="ECO:0000256" key="2">
    <source>
        <dbReference type="ARBA" id="ARBA00022475"/>
    </source>
</evidence>
<evidence type="ECO:0000256" key="1">
    <source>
        <dbReference type="ARBA" id="ARBA00004533"/>
    </source>
</evidence>
<dbReference type="PIRSF" id="PIRSF026649">
    <property type="entry name" value="MsbB"/>
    <property type="match status" value="1"/>
</dbReference>
<evidence type="ECO:0000256" key="5">
    <source>
        <dbReference type="ARBA" id="ARBA00023136"/>
    </source>
</evidence>
<keyword evidence="2" id="KW-1003">Cell membrane</keyword>
<dbReference type="InterPro" id="IPR004960">
    <property type="entry name" value="LipA_acyltrans"/>
</dbReference>
<dbReference type="GO" id="GO:0008610">
    <property type="term" value="P:lipid biosynthetic process"/>
    <property type="evidence" value="ECO:0007669"/>
    <property type="project" value="UniProtKB-ARBA"/>
</dbReference>
<name>A0A381Q1T2_9ZZZZ</name>
<dbReference type="PANTHER" id="PTHR30606">
    <property type="entry name" value="LIPID A BIOSYNTHESIS LAUROYL ACYLTRANSFERASE"/>
    <property type="match status" value="1"/>
</dbReference>
<evidence type="ECO:0000256" key="4">
    <source>
        <dbReference type="ARBA" id="ARBA00022679"/>
    </source>
</evidence>
<evidence type="ECO:0008006" key="8">
    <source>
        <dbReference type="Google" id="ProtNLM"/>
    </source>
</evidence>
<comment type="subcellular location">
    <subcellularLocation>
        <location evidence="1">Cell inner membrane</location>
    </subcellularLocation>
</comment>
<protein>
    <recommendedName>
        <fullName evidence="8">Lipid A biosynthesis acyltransferase</fullName>
    </recommendedName>
</protein>
<keyword evidence="4" id="KW-0808">Transferase</keyword>
<dbReference type="Pfam" id="PF03279">
    <property type="entry name" value="Lip_A_acyltrans"/>
    <property type="match status" value="1"/>
</dbReference>
<proteinExistence type="predicted"/>
<dbReference type="GO" id="GO:1901137">
    <property type="term" value="P:carbohydrate derivative biosynthetic process"/>
    <property type="evidence" value="ECO:0007669"/>
    <property type="project" value="UniProtKB-ARBA"/>
</dbReference>
<dbReference type="GO" id="GO:0016746">
    <property type="term" value="F:acyltransferase activity"/>
    <property type="evidence" value="ECO:0007669"/>
    <property type="project" value="UniProtKB-KW"/>
</dbReference>
<dbReference type="CDD" id="cd07984">
    <property type="entry name" value="LPLAT_LABLAT-like"/>
    <property type="match status" value="1"/>
</dbReference>
<dbReference type="PANTHER" id="PTHR30606:SF10">
    <property type="entry name" value="PHOSPHATIDYLINOSITOL MANNOSIDE ACYLTRANSFERASE"/>
    <property type="match status" value="1"/>
</dbReference>
<gene>
    <name evidence="7" type="ORF">METZ01_LOCUS26106</name>
</gene>
<reference evidence="7" key="1">
    <citation type="submission" date="2018-05" db="EMBL/GenBank/DDBJ databases">
        <authorList>
            <person name="Lanie J.A."/>
            <person name="Ng W.-L."/>
            <person name="Kazmierczak K.M."/>
            <person name="Andrzejewski T.M."/>
            <person name="Davidsen T.M."/>
            <person name="Wayne K.J."/>
            <person name="Tettelin H."/>
            <person name="Glass J.I."/>
            <person name="Rusch D."/>
            <person name="Podicherti R."/>
            <person name="Tsui H.-C.T."/>
            <person name="Winkler M.E."/>
        </authorList>
    </citation>
    <scope>NUCLEOTIDE SEQUENCE</scope>
</reference>
<feature type="non-terminal residue" evidence="7">
    <location>
        <position position="1"/>
    </location>
</feature>
<keyword evidence="3" id="KW-0997">Cell inner membrane</keyword>
<sequence length="278" mass="31090">VAVLPERAALGLCSVLGWFVGVVLRVRRVDTDRHLEIAFPERDSAWRRRAARASYIHFAREAAMTIRLAQMQPEEIVRRTEIVGLEAFQDAAAAGKGAVMISGHLGNWEVAAASVAVRGVPMDVAAHLQKNPLFYRHMVERQDRLGLTVLVKNEAFRLVPQALAAGRIVALIADQNIRKRGVFVDFFGKAAATAKGPALFALRTGAPVFLGVAVRKQGYPSRYRVIIERVRVEEGARGADAIRDLTQRHVSILEARIREAPSQYFWQHRRWKTRPHPL</sequence>
<dbReference type="EMBL" id="UINC01001172">
    <property type="protein sequence ID" value="SUZ73252.1"/>
    <property type="molecule type" value="Genomic_DNA"/>
</dbReference>
<evidence type="ECO:0000256" key="3">
    <source>
        <dbReference type="ARBA" id="ARBA00022519"/>
    </source>
</evidence>
<evidence type="ECO:0000256" key="6">
    <source>
        <dbReference type="ARBA" id="ARBA00023315"/>
    </source>
</evidence>
<dbReference type="AlphaFoldDB" id="A0A381Q1T2"/>
<accession>A0A381Q1T2</accession>
<evidence type="ECO:0000313" key="7">
    <source>
        <dbReference type="EMBL" id="SUZ73252.1"/>
    </source>
</evidence>
<keyword evidence="5" id="KW-0472">Membrane</keyword>
<keyword evidence="6" id="KW-0012">Acyltransferase</keyword>